<proteinExistence type="predicted"/>
<organism evidence="1">
    <name type="scientific">Alsobacter sp. KACC 23698</name>
    <dbReference type="NCBI Taxonomy" id="3149229"/>
    <lineage>
        <taxon>Bacteria</taxon>
        <taxon>Pseudomonadati</taxon>
        <taxon>Pseudomonadota</taxon>
        <taxon>Alphaproteobacteria</taxon>
        <taxon>Hyphomicrobiales</taxon>
        <taxon>Alsobacteraceae</taxon>
        <taxon>Alsobacter</taxon>
    </lineage>
</organism>
<dbReference type="AlphaFoldDB" id="A0AAU7JB61"/>
<accession>A0AAU7JB61</accession>
<gene>
    <name evidence="1" type="ORF">ABEG18_16375</name>
</gene>
<sequence>MPTLMRMDPLALDPGAVRVAVGVPAQIQPDPRRQNLKLSITRSDGLRRDLVLHLRPTSDSPPTSEAENRFHVFGLDSRAIDVARNLQDELRRAKAAGVRGHVTWKVDGAACATTPLPAGPVRFDLFLRAREGGEWIYALANADARAMLDPGEKLEDYISTCGSAAEPR</sequence>
<evidence type="ECO:0008006" key="2">
    <source>
        <dbReference type="Google" id="ProtNLM"/>
    </source>
</evidence>
<name>A0AAU7JB61_9HYPH</name>
<protein>
    <recommendedName>
        <fullName evidence="2">DUF1795 domain-containing protein</fullName>
    </recommendedName>
</protein>
<reference evidence="1" key="1">
    <citation type="submission" date="2024-05" db="EMBL/GenBank/DDBJ databases">
        <authorList>
            <person name="Kim S."/>
            <person name="Heo J."/>
            <person name="Choi H."/>
            <person name="Choi Y."/>
            <person name="Kwon S.-W."/>
            <person name="Kim Y."/>
        </authorList>
    </citation>
    <scope>NUCLEOTIDE SEQUENCE</scope>
    <source>
        <strain evidence="1">KACC 23698</strain>
    </source>
</reference>
<evidence type="ECO:0000313" key="1">
    <source>
        <dbReference type="EMBL" id="XBO37299.1"/>
    </source>
</evidence>
<dbReference type="EMBL" id="CP157484">
    <property type="protein sequence ID" value="XBO37299.1"/>
    <property type="molecule type" value="Genomic_DNA"/>
</dbReference>
<dbReference type="RefSeq" id="WP_406854121.1">
    <property type="nucleotide sequence ID" value="NZ_CP157484.1"/>
</dbReference>